<evidence type="ECO:0000313" key="1">
    <source>
        <dbReference type="EMBL" id="CAI9149281.1"/>
    </source>
</evidence>
<evidence type="ECO:0000313" key="2">
    <source>
        <dbReference type="Proteomes" id="UP001176941"/>
    </source>
</evidence>
<organism evidence="1 2">
    <name type="scientific">Rangifer tarandus platyrhynchus</name>
    <name type="common">Svalbard reindeer</name>
    <dbReference type="NCBI Taxonomy" id="3082113"/>
    <lineage>
        <taxon>Eukaryota</taxon>
        <taxon>Metazoa</taxon>
        <taxon>Chordata</taxon>
        <taxon>Craniata</taxon>
        <taxon>Vertebrata</taxon>
        <taxon>Euteleostomi</taxon>
        <taxon>Mammalia</taxon>
        <taxon>Eutheria</taxon>
        <taxon>Laurasiatheria</taxon>
        <taxon>Artiodactyla</taxon>
        <taxon>Ruminantia</taxon>
        <taxon>Pecora</taxon>
        <taxon>Cervidae</taxon>
        <taxon>Odocoileinae</taxon>
        <taxon>Rangifer</taxon>
    </lineage>
</organism>
<proteinExistence type="predicted"/>
<reference evidence="1" key="1">
    <citation type="submission" date="2023-04" db="EMBL/GenBank/DDBJ databases">
        <authorList>
            <consortium name="ELIXIR-Norway"/>
        </authorList>
    </citation>
    <scope>NUCLEOTIDE SEQUENCE [LARGE SCALE GENOMIC DNA]</scope>
</reference>
<sequence length="210" mass="22807">MRVLVSDVEPIRLAPAVQRSSRLEDCSSGSQRILREISAAHSLECAAPSAGAKQNRHSKRSGSPGLDCVCDSVYRCEHDLLLCGRAYTQKEPSDAVRGRVENVNGTEPVDHLEALASTSVHCLSLFNCMSRTESLCSMTQLGTVSTPNCVPSFCIRPAFLAARKACYFAGRRYGQWCCGTLWDVFRMQNVSSCGGRSSLTTHVGERTAGL</sequence>
<protein>
    <submittedName>
        <fullName evidence="1">Uncharacterized protein</fullName>
    </submittedName>
</protein>
<comment type="caution">
    <text evidence="1">The sequence shown here is derived from an EMBL/GenBank/DDBJ whole genome shotgun (WGS) entry which is preliminary data.</text>
</comment>
<keyword evidence="2" id="KW-1185">Reference proteome</keyword>
<dbReference type="EMBL" id="CATKSN020000213">
    <property type="protein sequence ID" value="CAI9149281.1"/>
    <property type="molecule type" value="Genomic_DNA"/>
</dbReference>
<gene>
    <name evidence="1" type="ORF">MRATA1EN1_LOCUS30899</name>
</gene>
<name>A0ABN8XNW4_RANTA</name>
<accession>A0ABN8XNW4</accession>
<dbReference type="Proteomes" id="UP001176941">
    <property type="component" value="Unassembled WGS sequence"/>
</dbReference>